<dbReference type="RefSeq" id="WP_125019280.1">
    <property type="nucleotide sequence ID" value="NZ_RQVQ01000020.1"/>
</dbReference>
<sequence length="167" mass="19894">MKFIFTTILLFCLISCNKKEAPSQKDLQSEIKQNPFEELVKNHPELKTEIDSLKATKWIFKKCDDCDLTGLNETILVGHSDRRPPKGEYYRKEVDLGKFNFETFEMYESEEKTNPNGQVYICYFDEKQKAKFKEFEPYYINRITHTKQDYKSSEIGNTLIIYTYYDK</sequence>
<proteinExistence type="predicted"/>
<name>A0A3P3WBV2_9FLAO</name>
<organism evidence="1 2">
    <name type="scientific">Paenimyroides tangerinum</name>
    <dbReference type="NCBI Taxonomy" id="2488728"/>
    <lineage>
        <taxon>Bacteria</taxon>
        <taxon>Pseudomonadati</taxon>
        <taxon>Bacteroidota</taxon>
        <taxon>Flavobacteriia</taxon>
        <taxon>Flavobacteriales</taxon>
        <taxon>Flavobacteriaceae</taxon>
        <taxon>Paenimyroides</taxon>
    </lineage>
</organism>
<dbReference type="Proteomes" id="UP000275719">
    <property type="component" value="Unassembled WGS sequence"/>
</dbReference>
<reference evidence="1 2" key="1">
    <citation type="submission" date="2018-11" db="EMBL/GenBank/DDBJ databases">
        <title>Flavobacterium sp. nov., YIM 102701-2 draft genome.</title>
        <authorList>
            <person name="Li G."/>
            <person name="Jiang Y."/>
        </authorList>
    </citation>
    <scope>NUCLEOTIDE SEQUENCE [LARGE SCALE GENOMIC DNA]</scope>
    <source>
        <strain evidence="1 2">YIM 102701-2</strain>
    </source>
</reference>
<gene>
    <name evidence="1" type="ORF">EG240_10105</name>
</gene>
<keyword evidence="2" id="KW-1185">Reference proteome</keyword>
<protein>
    <submittedName>
        <fullName evidence="1">Uncharacterized protein</fullName>
    </submittedName>
</protein>
<comment type="caution">
    <text evidence="1">The sequence shown here is derived from an EMBL/GenBank/DDBJ whole genome shotgun (WGS) entry which is preliminary data.</text>
</comment>
<evidence type="ECO:0000313" key="1">
    <source>
        <dbReference type="EMBL" id="RRJ90093.1"/>
    </source>
</evidence>
<accession>A0A3P3WBV2</accession>
<dbReference type="AlphaFoldDB" id="A0A3P3WBV2"/>
<dbReference type="EMBL" id="RQVQ01000020">
    <property type="protein sequence ID" value="RRJ90093.1"/>
    <property type="molecule type" value="Genomic_DNA"/>
</dbReference>
<evidence type="ECO:0000313" key="2">
    <source>
        <dbReference type="Proteomes" id="UP000275719"/>
    </source>
</evidence>